<keyword evidence="2" id="KW-1185">Reference proteome</keyword>
<dbReference type="RefSeq" id="WP_380109172.1">
    <property type="nucleotide sequence ID" value="NZ_JBHSIH010000001.1"/>
</dbReference>
<reference evidence="2" key="1">
    <citation type="journal article" date="2019" name="Int. J. Syst. Evol. Microbiol.">
        <title>The Global Catalogue of Microorganisms (GCM) 10K type strain sequencing project: providing services to taxonomists for standard genome sequencing and annotation.</title>
        <authorList>
            <consortium name="The Broad Institute Genomics Platform"/>
            <consortium name="The Broad Institute Genome Sequencing Center for Infectious Disease"/>
            <person name="Wu L."/>
            <person name="Ma J."/>
        </authorList>
    </citation>
    <scope>NUCLEOTIDE SEQUENCE [LARGE SCALE GENOMIC DNA]</scope>
    <source>
        <strain evidence="2">CCUG 62793</strain>
    </source>
</reference>
<proteinExistence type="predicted"/>
<gene>
    <name evidence="1" type="ORF">ACFSPV_22835</name>
</gene>
<organism evidence="1 2">
    <name type="scientific">Delftia deserti</name>
    <dbReference type="NCBI Taxonomy" id="1651218"/>
    <lineage>
        <taxon>Bacteria</taxon>
        <taxon>Pseudomonadati</taxon>
        <taxon>Pseudomonadota</taxon>
        <taxon>Betaproteobacteria</taxon>
        <taxon>Burkholderiales</taxon>
        <taxon>Comamonadaceae</taxon>
        <taxon>Delftia</taxon>
    </lineage>
</organism>
<evidence type="ECO:0000313" key="2">
    <source>
        <dbReference type="Proteomes" id="UP001597287"/>
    </source>
</evidence>
<dbReference type="Proteomes" id="UP001597287">
    <property type="component" value="Unassembled WGS sequence"/>
</dbReference>
<sequence length="184" mass="20250">MSSRNAIGEECEKRAPIRNPPVLFVDFDDVIALGTPYGGRHLLLRPQPVDLHLHLWHPPALTALLSVVADAKPAIVLTTTWLRFLDLASARELFLRTNAALLAQHLHPFGEAPQTMGQTRLQAIDDWLRTHGWPERYAILDDVESGTGLVGSRHEAAGRLFLCELGKGFTAEQASAVLKVLAKP</sequence>
<protein>
    <submittedName>
        <fullName evidence="1">HAD domain-containing protein</fullName>
    </submittedName>
</protein>
<comment type="caution">
    <text evidence="1">The sequence shown here is derived from an EMBL/GenBank/DDBJ whole genome shotgun (WGS) entry which is preliminary data.</text>
</comment>
<name>A0ABW5EU21_9BURK</name>
<dbReference type="Pfam" id="PF18143">
    <property type="entry name" value="HAD_SAK_2"/>
    <property type="match status" value="1"/>
</dbReference>
<accession>A0ABW5EU21</accession>
<dbReference type="EMBL" id="JBHUIG010000028">
    <property type="protein sequence ID" value="MFD2321535.1"/>
    <property type="molecule type" value="Genomic_DNA"/>
</dbReference>
<evidence type="ECO:0000313" key="1">
    <source>
        <dbReference type="EMBL" id="MFD2321535.1"/>
    </source>
</evidence>